<keyword evidence="1" id="KW-0812">Transmembrane</keyword>
<name>A0A090CY63_9BACT</name>
<reference evidence="2" key="2">
    <citation type="submission" date="2014-09" db="EMBL/GenBank/DDBJ databases">
        <title>Criblamydia sequanensis harbors a mega-plasmid encoding arsenite resistance.</title>
        <authorList>
            <person name="Bertelli C."/>
            <person name="Goesmann A."/>
            <person name="Greub G."/>
        </authorList>
    </citation>
    <scope>NUCLEOTIDE SEQUENCE [LARGE SCALE GENOMIC DNA]</scope>
    <source>
        <strain evidence="2">CRIB-18</strain>
    </source>
</reference>
<dbReference type="AlphaFoldDB" id="A0A090CY63"/>
<keyword evidence="3" id="KW-1185">Reference proteome</keyword>
<feature type="transmembrane region" description="Helical" evidence="1">
    <location>
        <begin position="180"/>
        <end position="198"/>
    </location>
</feature>
<comment type="caution">
    <text evidence="2">The sequence shown here is derived from an EMBL/GenBank/DDBJ whole genome shotgun (WGS) entry which is preliminary data.</text>
</comment>
<keyword evidence="1" id="KW-1133">Transmembrane helix</keyword>
<evidence type="ECO:0000256" key="1">
    <source>
        <dbReference type="SAM" id="Phobius"/>
    </source>
</evidence>
<dbReference type="Proteomes" id="UP000031552">
    <property type="component" value="Unassembled WGS sequence"/>
</dbReference>
<dbReference type="RefSeq" id="WP_041016837.1">
    <property type="nucleotide sequence ID" value="NZ_CCEJ010000003.1"/>
</dbReference>
<dbReference type="EMBL" id="CCEJ010000003">
    <property type="protein sequence ID" value="CDR33327.1"/>
    <property type="molecule type" value="Genomic_DNA"/>
</dbReference>
<evidence type="ECO:0000313" key="2">
    <source>
        <dbReference type="EMBL" id="CDR33327.1"/>
    </source>
</evidence>
<protein>
    <submittedName>
        <fullName evidence="2">Membrane protein</fullName>
    </submittedName>
</protein>
<evidence type="ECO:0000313" key="3">
    <source>
        <dbReference type="Proteomes" id="UP000031552"/>
    </source>
</evidence>
<gene>
    <name evidence="2" type="ORF">CSEC_0492</name>
</gene>
<dbReference type="OrthoDB" id="9804645at2"/>
<keyword evidence="1" id="KW-0472">Membrane</keyword>
<proteinExistence type="predicted"/>
<organism evidence="2 3">
    <name type="scientific">Candidatus Criblamydia sequanensis CRIB-18</name>
    <dbReference type="NCBI Taxonomy" id="1437425"/>
    <lineage>
        <taxon>Bacteria</taxon>
        <taxon>Pseudomonadati</taxon>
        <taxon>Chlamydiota</taxon>
        <taxon>Chlamydiia</taxon>
        <taxon>Parachlamydiales</taxon>
        <taxon>Candidatus Criblamydiaceae</taxon>
        <taxon>Candidatus Criblamydia</taxon>
    </lineage>
</organism>
<sequence length="217" mass="25490">MSQPLPSINVNRSLSRRNAELSSWKSEFKQNYQAYAENLAASFASHVLKEFGEALSDPYKPPIDANNRFSRILKDNWFSKRNSFHPEKSGLAPFNEWEENYLRDGINARYFEKRLARVIDVAKNHLEKIFKEYIAHPQHASIRFKIAKLDPPNKTSLSIQLWVNNDFTFSKIDSREARRIQNALLLTFTLFALYILIFKMEFLSSSFLDRNFPRIYS</sequence>
<reference evidence="2" key="1">
    <citation type="submission" date="2013-12" db="EMBL/GenBank/DDBJ databases">
        <authorList>
            <person name="Linke B."/>
        </authorList>
    </citation>
    <scope>NUCLEOTIDE SEQUENCE [LARGE SCALE GENOMIC DNA]</scope>
    <source>
        <strain evidence="2">CRIB-18</strain>
    </source>
</reference>
<accession>A0A090CY63</accession>